<dbReference type="AlphaFoldDB" id="A0A397S726"/>
<dbReference type="OrthoDB" id="2395847at2759"/>
<name>A0A397S726_9GLOM</name>
<keyword evidence="2" id="KW-1185">Reference proteome</keyword>
<accession>A0A397S726</accession>
<protein>
    <submittedName>
        <fullName evidence="1">Uncharacterized protein</fullName>
    </submittedName>
</protein>
<proteinExistence type="predicted"/>
<dbReference type="Proteomes" id="UP000265703">
    <property type="component" value="Unassembled WGS sequence"/>
</dbReference>
<dbReference type="EMBL" id="QKYT01000742">
    <property type="protein sequence ID" value="RIA81798.1"/>
    <property type="molecule type" value="Genomic_DNA"/>
</dbReference>
<evidence type="ECO:0000313" key="2">
    <source>
        <dbReference type="Proteomes" id="UP000265703"/>
    </source>
</evidence>
<sequence length="79" mass="9334">MWIDMEALDIATNSYNEFIDKQGNLNSDFNIVENEYNIKNLIITARKERPVGMAKSFVEIHEQYVRKCQHLQPLTKMLM</sequence>
<evidence type="ECO:0000313" key="1">
    <source>
        <dbReference type="EMBL" id="RIA81798.1"/>
    </source>
</evidence>
<gene>
    <name evidence="1" type="ORF">C1645_836379</name>
</gene>
<organism evidence="1 2">
    <name type="scientific">Glomus cerebriforme</name>
    <dbReference type="NCBI Taxonomy" id="658196"/>
    <lineage>
        <taxon>Eukaryota</taxon>
        <taxon>Fungi</taxon>
        <taxon>Fungi incertae sedis</taxon>
        <taxon>Mucoromycota</taxon>
        <taxon>Glomeromycotina</taxon>
        <taxon>Glomeromycetes</taxon>
        <taxon>Glomerales</taxon>
        <taxon>Glomeraceae</taxon>
        <taxon>Glomus</taxon>
    </lineage>
</organism>
<comment type="caution">
    <text evidence="1">The sequence shown here is derived from an EMBL/GenBank/DDBJ whole genome shotgun (WGS) entry which is preliminary data.</text>
</comment>
<reference evidence="1 2" key="1">
    <citation type="submission" date="2018-06" db="EMBL/GenBank/DDBJ databases">
        <title>Comparative genomics reveals the genomic features of Rhizophagus irregularis, R. cerebriforme, R. diaphanum and Gigaspora rosea, and their symbiotic lifestyle signature.</title>
        <authorList>
            <person name="Morin E."/>
            <person name="San Clemente H."/>
            <person name="Chen E.C.H."/>
            <person name="De La Providencia I."/>
            <person name="Hainaut M."/>
            <person name="Kuo A."/>
            <person name="Kohler A."/>
            <person name="Murat C."/>
            <person name="Tang N."/>
            <person name="Roy S."/>
            <person name="Loubradou J."/>
            <person name="Henrissat B."/>
            <person name="Grigoriev I.V."/>
            <person name="Corradi N."/>
            <person name="Roux C."/>
            <person name="Martin F.M."/>
        </authorList>
    </citation>
    <scope>NUCLEOTIDE SEQUENCE [LARGE SCALE GENOMIC DNA]</scope>
    <source>
        <strain evidence="1 2">DAOM 227022</strain>
    </source>
</reference>